<dbReference type="EMBL" id="BOPG01000143">
    <property type="protein sequence ID" value="GIJ64980.1"/>
    <property type="molecule type" value="Genomic_DNA"/>
</dbReference>
<dbReference type="AlphaFoldDB" id="A0A8J3ZN32"/>
<dbReference type="Proteomes" id="UP000612585">
    <property type="component" value="Unassembled WGS sequence"/>
</dbReference>
<keyword evidence="2" id="KW-1185">Reference proteome</keyword>
<comment type="caution">
    <text evidence="1">The sequence shown here is derived from an EMBL/GenBank/DDBJ whole genome shotgun (WGS) entry which is preliminary data.</text>
</comment>
<accession>A0A8J3ZN32</accession>
<gene>
    <name evidence="1" type="ORF">Vau01_124960</name>
</gene>
<name>A0A8J3ZN32_9ACTN</name>
<sequence length="148" mass="15631">MSLVAAFVLVCCCGGYAGLYFYESSYVPGQREDLLRSFGAPEGFGLVYRKTEKKGSVAKYSLSCAPASVCPPDPVGRLATWATRVGVSGVTGPALAARFQQNLAWREFEIPNGDFEIDVTMSGGVAVDASQALFEAVILITEGCPTCG</sequence>
<reference evidence="1" key="1">
    <citation type="submission" date="2021-01" db="EMBL/GenBank/DDBJ databases">
        <title>Whole genome shotgun sequence of Virgisporangium aurantiacum NBRC 16421.</title>
        <authorList>
            <person name="Komaki H."/>
            <person name="Tamura T."/>
        </authorList>
    </citation>
    <scope>NUCLEOTIDE SEQUENCE</scope>
    <source>
        <strain evidence="1">NBRC 16421</strain>
    </source>
</reference>
<organism evidence="1 2">
    <name type="scientific">Virgisporangium aurantiacum</name>
    <dbReference type="NCBI Taxonomy" id="175570"/>
    <lineage>
        <taxon>Bacteria</taxon>
        <taxon>Bacillati</taxon>
        <taxon>Actinomycetota</taxon>
        <taxon>Actinomycetes</taxon>
        <taxon>Micromonosporales</taxon>
        <taxon>Micromonosporaceae</taxon>
        <taxon>Virgisporangium</taxon>
    </lineage>
</organism>
<protein>
    <submittedName>
        <fullName evidence="1">Uncharacterized protein</fullName>
    </submittedName>
</protein>
<evidence type="ECO:0000313" key="1">
    <source>
        <dbReference type="EMBL" id="GIJ64980.1"/>
    </source>
</evidence>
<proteinExistence type="predicted"/>
<evidence type="ECO:0000313" key="2">
    <source>
        <dbReference type="Proteomes" id="UP000612585"/>
    </source>
</evidence>